<feature type="active site" evidence="7">
    <location>
        <position position="217"/>
    </location>
</feature>
<dbReference type="CDD" id="cd08326">
    <property type="entry name" value="CARD_CASP9"/>
    <property type="match status" value="1"/>
</dbReference>
<dbReference type="Gene3D" id="3.40.50.1460">
    <property type="match status" value="1"/>
</dbReference>
<proteinExistence type="inferred from homology"/>
<dbReference type="InterPro" id="IPR015917">
    <property type="entry name" value="Pept_C14A"/>
</dbReference>
<evidence type="ECO:0000259" key="10">
    <source>
        <dbReference type="PROSITE" id="PS50207"/>
    </source>
</evidence>
<evidence type="ECO:0000256" key="9">
    <source>
        <dbReference type="SAM" id="MobiDB-lite"/>
    </source>
</evidence>
<evidence type="ECO:0008006" key="15">
    <source>
        <dbReference type="Google" id="ProtNLM"/>
    </source>
</evidence>
<dbReference type="PROSITE" id="PS50208">
    <property type="entry name" value="CASPASE_P20"/>
    <property type="match status" value="1"/>
</dbReference>
<evidence type="ECO:0000256" key="4">
    <source>
        <dbReference type="ARBA" id="ARBA00022801"/>
    </source>
</evidence>
<evidence type="ECO:0000256" key="7">
    <source>
        <dbReference type="PIRSR" id="PIRSR038001-1"/>
    </source>
</evidence>
<dbReference type="InterPro" id="IPR001309">
    <property type="entry name" value="Pept_C14_p20"/>
</dbReference>
<dbReference type="GO" id="GO:0006915">
    <property type="term" value="P:apoptotic process"/>
    <property type="evidence" value="ECO:0007669"/>
    <property type="project" value="UniProtKB-KW"/>
</dbReference>
<dbReference type="GO" id="GO:0004197">
    <property type="term" value="F:cysteine-type endopeptidase activity"/>
    <property type="evidence" value="ECO:0007669"/>
    <property type="project" value="InterPro"/>
</dbReference>
<feature type="domain" description="Caspase family p10" evidence="10">
    <location>
        <begin position="311"/>
        <end position="395"/>
    </location>
</feature>
<dbReference type="CDD" id="cd00032">
    <property type="entry name" value="CASc"/>
    <property type="match status" value="1"/>
</dbReference>
<dbReference type="InterPro" id="IPR002138">
    <property type="entry name" value="Pept_C14_p10"/>
</dbReference>
<dbReference type="SMART" id="SM00115">
    <property type="entry name" value="CASc"/>
    <property type="match status" value="1"/>
</dbReference>
<dbReference type="GO" id="GO:0042981">
    <property type="term" value="P:regulation of apoptotic process"/>
    <property type="evidence" value="ECO:0007669"/>
    <property type="project" value="InterPro"/>
</dbReference>
<dbReference type="EMBL" id="DYDO01000011">
    <property type="protein sequence ID" value="DBA15758.1"/>
    <property type="molecule type" value="Genomic_DNA"/>
</dbReference>
<evidence type="ECO:0000259" key="11">
    <source>
        <dbReference type="PROSITE" id="PS50208"/>
    </source>
</evidence>
<dbReference type="PROSITE" id="PS01121">
    <property type="entry name" value="CASPASE_HIS"/>
    <property type="match status" value="1"/>
</dbReference>
<dbReference type="GO" id="GO:0006508">
    <property type="term" value="P:proteolysis"/>
    <property type="evidence" value="ECO:0007669"/>
    <property type="project" value="UniProtKB-KW"/>
</dbReference>
<dbReference type="InterPro" id="IPR011600">
    <property type="entry name" value="Pept_C14_caspase"/>
</dbReference>
<keyword evidence="6" id="KW-0865">Zymogen</keyword>
<evidence type="ECO:0000256" key="8">
    <source>
        <dbReference type="RuleBase" id="RU003971"/>
    </source>
</evidence>
<dbReference type="PANTHER" id="PTHR47901:SF8">
    <property type="entry name" value="CASPASE-3"/>
    <property type="match status" value="1"/>
</dbReference>
<dbReference type="Gene3D" id="1.10.533.10">
    <property type="entry name" value="Death Domain, Fas"/>
    <property type="match status" value="1"/>
</dbReference>
<dbReference type="SUPFAM" id="SSF52129">
    <property type="entry name" value="Caspase-like"/>
    <property type="match status" value="1"/>
</dbReference>
<dbReference type="InterPro" id="IPR001315">
    <property type="entry name" value="CARD"/>
</dbReference>
<dbReference type="PANTHER" id="PTHR47901">
    <property type="entry name" value="CASPASE RECRUITMENT DOMAIN-CONTAINING PROTEIN 18"/>
    <property type="match status" value="1"/>
</dbReference>
<organism evidence="13 14">
    <name type="scientific">Pyxicephalus adspersus</name>
    <name type="common">African bullfrog</name>
    <dbReference type="NCBI Taxonomy" id="30357"/>
    <lineage>
        <taxon>Eukaryota</taxon>
        <taxon>Metazoa</taxon>
        <taxon>Chordata</taxon>
        <taxon>Craniata</taxon>
        <taxon>Vertebrata</taxon>
        <taxon>Euteleostomi</taxon>
        <taxon>Amphibia</taxon>
        <taxon>Batrachia</taxon>
        <taxon>Anura</taxon>
        <taxon>Neobatrachia</taxon>
        <taxon>Ranoidea</taxon>
        <taxon>Pyxicephalidae</taxon>
        <taxon>Pyxicephalinae</taxon>
        <taxon>Pyxicephalus</taxon>
    </lineage>
</organism>
<protein>
    <recommendedName>
        <fullName evidence="15">Caspase 9</fullName>
    </recommendedName>
</protein>
<evidence type="ECO:0000313" key="13">
    <source>
        <dbReference type="EMBL" id="DBA15758.1"/>
    </source>
</evidence>
<dbReference type="InterPro" id="IPR029030">
    <property type="entry name" value="Caspase-like_dom_sf"/>
</dbReference>
<comment type="caution">
    <text evidence="13">The sequence shown here is derived from an EMBL/GenBank/DDBJ whole genome shotgun (WGS) entry which is preliminary data.</text>
</comment>
<keyword evidence="2" id="KW-0645">Protease</keyword>
<dbReference type="Pfam" id="PF00619">
    <property type="entry name" value="CARD"/>
    <property type="match status" value="1"/>
</dbReference>
<dbReference type="InterPro" id="IPR016129">
    <property type="entry name" value="Caspase_his_AS"/>
</dbReference>
<comment type="similarity">
    <text evidence="1 8">Belongs to the peptidase C14A family.</text>
</comment>
<dbReference type="AlphaFoldDB" id="A0AAV3A0W8"/>
<feature type="region of interest" description="Disordered" evidence="9">
    <location>
        <begin position="94"/>
        <end position="125"/>
    </location>
</feature>
<evidence type="ECO:0000256" key="6">
    <source>
        <dbReference type="ARBA" id="ARBA00023145"/>
    </source>
</evidence>
<feature type="domain" description="Caspase family p20" evidence="11">
    <location>
        <begin position="139"/>
        <end position="271"/>
    </location>
</feature>
<gene>
    <name evidence="13" type="ORF">GDO54_003225</name>
</gene>
<evidence type="ECO:0000256" key="1">
    <source>
        <dbReference type="ARBA" id="ARBA00010134"/>
    </source>
</evidence>
<dbReference type="PIRSF" id="PIRSF038001">
    <property type="entry name" value="Caspase_ICE"/>
    <property type="match status" value="1"/>
</dbReference>
<dbReference type="SUPFAM" id="SSF47986">
    <property type="entry name" value="DEATH domain"/>
    <property type="match status" value="1"/>
</dbReference>
<keyword evidence="4" id="KW-0378">Hydrolase</keyword>
<dbReference type="Proteomes" id="UP001181693">
    <property type="component" value="Unassembled WGS sequence"/>
</dbReference>
<dbReference type="InterPro" id="IPR011029">
    <property type="entry name" value="DEATH-like_dom_sf"/>
</dbReference>
<evidence type="ECO:0000313" key="14">
    <source>
        <dbReference type="Proteomes" id="UP001181693"/>
    </source>
</evidence>
<keyword evidence="14" id="KW-1185">Reference proteome</keyword>
<accession>A0AAV3A0W8</accession>
<dbReference type="InterPro" id="IPR002398">
    <property type="entry name" value="Pept_C14"/>
</dbReference>
<feature type="active site" evidence="7">
    <location>
        <position position="267"/>
    </location>
</feature>
<dbReference type="PRINTS" id="PR00376">
    <property type="entry name" value="IL1BCENZYME"/>
</dbReference>
<keyword evidence="5" id="KW-0788">Thiol protease</keyword>
<feature type="domain" description="CARD" evidence="12">
    <location>
        <begin position="1"/>
        <end position="90"/>
    </location>
</feature>
<evidence type="ECO:0000256" key="3">
    <source>
        <dbReference type="ARBA" id="ARBA00022703"/>
    </source>
</evidence>
<dbReference type="PROSITE" id="PS50207">
    <property type="entry name" value="CASPASE_P10"/>
    <property type="match status" value="1"/>
</dbReference>
<keyword evidence="3" id="KW-0053">Apoptosis</keyword>
<dbReference type="InterPro" id="IPR042147">
    <property type="entry name" value="CARD_CASP9"/>
</dbReference>
<evidence type="ECO:0000256" key="2">
    <source>
        <dbReference type="ARBA" id="ARBA00022670"/>
    </source>
</evidence>
<dbReference type="PROSITE" id="PS01122">
    <property type="entry name" value="CASPASE_CYS"/>
    <property type="match status" value="1"/>
</dbReference>
<dbReference type="SMART" id="SM00114">
    <property type="entry name" value="CARD"/>
    <property type="match status" value="1"/>
</dbReference>
<evidence type="ECO:0000259" key="12">
    <source>
        <dbReference type="PROSITE" id="PS50209"/>
    </source>
</evidence>
<reference evidence="13" key="1">
    <citation type="thesis" date="2020" institute="ProQuest LLC" country="789 East Eisenhower Parkway, Ann Arbor, MI, USA">
        <title>Comparative Genomics and Chromosome Evolution.</title>
        <authorList>
            <person name="Mudd A.B."/>
        </authorList>
    </citation>
    <scope>NUCLEOTIDE SEQUENCE</scope>
    <source>
        <strain evidence="13">1538</strain>
        <tissue evidence="13">Blood</tissue>
    </source>
</reference>
<dbReference type="PROSITE" id="PS50209">
    <property type="entry name" value="CARD"/>
    <property type="match status" value="1"/>
</dbReference>
<dbReference type="FunFam" id="3.40.50.1460:FF:000012">
    <property type="entry name" value="Caspase 9"/>
    <property type="match status" value="1"/>
</dbReference>
<name>A0AAV3A0W8_PYXAD</name>
<evidence type="ECO:0000256" key="5">
    <source>
        <dbReference type="ARBA" id="ARBA00022807"/>
    </source>
</evidence>
<dbReference type="InterPro" id="IPR033139">
    <property type="entry name" value="Caspase_cys_AS"/>
</dbReference>
<dbReference type="Pfam" id="PF00656">
    <property type="entry name" value="Peptidase_C14"/>
    <property type="match status" value="1"/>
</dbReference>
<sequence>MEERDRRALRSNRTVLVTSLQLGDIWDPLVERGVFTNDMIEEIQRAGTRRDQARQLLVELETRGSQAFALFLLCLKETGQHSLVDALQEGGGSRVIKPATISPTPISPLPSGRREPPSNPVGKPKTLDIEKDYPMIFDPCGYCLIINNMEFAESTNLSYRAGSDIDRQKLEKRMKSYHFEVSVKNNLKGAEIHEELQLLASKDHSRKDCCLVIILSHGCETRHTRFPGGVYGTDGVRIPVERIVTYFNGHHCPSLGGKPKLFFIQACGGDQKDRGVTVESGDLPGKFDVSALQSDATPVRTGEGDGDEIDAVASLPTSSDILVSYSTFPGYVSWRDKKSGSWYVETLDEILDNYAESLDLQTLLVMVANVVSSKGTYKQIPGYFNFLRKRFFFQAD</sequence>